<name>K0T517_THAOC</name>
<organism evidence="2 3">
    <name type="scientific">Thalassiosira oceanica</name>
    <name type="common">Marine diatom</name>
    <dbReference type="NCBI Taxonomy" id="159749"/>
    <lineage>
        <taxon>Eukaryota</taxon>
        <taxon>Sar</taxon>
        <taxon>Stramenopiles</taxon>
        <taxon>Ochrophyta</taxon>
        <taxon>Bacillariophyta</taxon>
        <taxon>Coscinodiscophyceae</taxon>
        <taxon>Thalassiosirophycidae</taxon>
        <taxon>Thalassiosirales</taxon>
        <taxon>Thalassiosiraceae</taxon>
        <taxon>Thalassiosira</taxon>
    </lineage>
</organism>
<dbReference type="Proteomes" id="UP000266841">
    <property type="component" value="Unassembled WGS sequence"/>
</dbReference>
<protein>
    <submittedName>
        <fullName evidence="2">Uncharacterized protein</fullName>
    </submittedName>
</protein>
<sequence length="321" mass="34667">MGMSNSPQVRRTSDDAPPLPASILRKKSAGPRKKKSPGRIVQLIVGAKRAISEDLRRPLLRRPPQTERSKAGWSCIKPEDRIAPSKRADSRTDREGDDAERDEWPQENVAAEIPGTAVRKAASLEMVAGTSAAPTDDDPTPRYVSVAQDSEDLSPIQDDIRDSEDAPPSEAELTEELRTVVLPKDEDVNWESRVDSDRGSDRGYGCGDLVLTDAMFWGEETRQAFARVLETLADCVVSPTGKVSTCDGDDTGDSKNKAAASTAAAESLHPGVAEMEAREDCRGASETCADENGSREDGGAESVYIRGTPCHRRQPSPPCPP</sequence>
<feature type="region of interest" description="Disordered" evidence="1">
    <location>
        <begin position="1"/>
        <end position="204"/>
    </location>
</feature>
<dbReference type="AlphaFoldDB" id="K0T517"/>
<feature type="region of interest" description="Disordered" evidence="1">
    <location>
        <begin position="241"/>
        <end position="321"/>
    </location>
</feature>
<feature type="compositionally biased region" description="Basic and acidic residues" evidence="1">
    <location>
        <begin position="175"/>
        <end position="201"/>
    </location>
</feature>
<accession>K0T517</accession>
<feature type="compositionally biased region" description="Basic residues" evidence="1">
    <location>
        <begin position="24"/>
        <end position="37"/>
    </location>
</feature>
<evidence type="ECO:0000256" key="1">
    <source>
        <dbReference type="SAM" id="MobiDB-lite"/>
    </source>
</evidence>
<gene>
    <name evidence="2" type="ORF">THAOC_05723</name>
</gene>
<evidence type="ECO:0000313" key="3">
    <source>
        <dbReference type="Proteomes" id="UP000266841"/>
    </source>
</evidence>
<comment type="caution">
    <text evidence="2">The sequence shown here is derived from an EMBL/GenBank/DDBJ whole genome shotgun (WGS) entry which is preliminary data.</text>
</comment>
<feature type="compositionally biased region" description="Polar residues" evidence="1">
    <location>
        <begin position="1"/>
        <end position="10"/>
    </location>
</feature>
<keyword evidence="3" id="KW-1185">Reference proteome</keyword>
<dbReference type="EMBL" id="AGNL01005418">
    <property type="protein sequence ID" value="EJK72715.1"/>
    <property type="molecule type" value="Genomic_DNA"/>
</dbReference>
<proteinExistence type="predicted"/>
<evidence type="ECO:0000313" key="2">
    <source>
        <dbReference type="EMBL" id="EJK72715.1"/>
    </source>
</evidence>
<feature type="compositionally biased region" description="Basic and acidic residues" evidence="1">
    <location>
        <begin position="77"/>
        <end position="94"/>
    </location>
</feature>
<reference evidence="2 3" key="1">
    <citation type="journal article" date="2012" name="Genome Biol.">
        <title>Genome and low-iron response of an oceanic diatom adapted to chronic iron limitation.</title>
        <authorList>
            <person name="Lommer M."/>
            <person name="Specht M."/>
            <person name="Roy A.S."/>
            <person name="Kraemer L."/>
            <person name="Andreson R."/>
            <person name="Gutowska M.A."/>
            <person name="Wolf J."/>
            <person name="Bergner S.V."/>
            <person name="Schilhabel M.B."/>
            <person name="Klostermeier U.C."/>
            <person name="Beiko R.G."/>
            <person name="Rosenstiel P."/>
            <person name="Hippler M."/>
            <person name="Laroche J."/>
        </authorList>
    </citation>
    <scope>NUCLEOTIDE SEQUENCE [LARGE SCALE GENOMIC DNA]</scope>
    <source>
        <strain evidence="2 3">CCMP1005</strain>
    </source>
</reference>